<dbReference type="AlphaFoldDB" id="A0A4C1TKD2"/>
<accession>A0A4C1TKD2</accession>
<evidence type="ECO:0000313" key="2">
    <source>
        <dbReference type="Proteomes" id="UP000299102"/>
    </source>
</evidence>
<dbReference type="EMBL" id="BGZK01000068">
    <property type="protein sequence ID" value="GBP14992.1"/>
    <property type="molecule type" value="Genomic_DNA"/>
</dbReference>
<gene>
    <name evidence="1" type="ORF">EVAR_6639_1</name>
</gene>
<dbReference type="Proteomes" id="UP000299102">
    <property type="component" value="Unassembled WGS sequence"/>
</dbReference>
<evidence type="ECO:0000313" key="1">
    <source>
        <dbReference type="EMBL" id="GBP14992.1"/>
    </source>
</evidence>
<protein>
    <submittedName>
        <fullName evidence="1">Uncharacterized protein</fullName>
    </submittedName>
</protein>
<comment type="caution">
    <text evidence="1">The sequence shown here is derived from an EMBL/GenBank/DDBJ whole genome shotgun (WGS) entry which is preliminary data.</text>
</comment>
<organism evidence="1 2">
    <name type="scientific">Eumeta variegata</name>
    <name type="common">Bagworm moth</name>
    <name type="synonym">Eumeta japonica</name>
    <dbReference type="NCBI Taxonomy" id="151549"/>
    <lineage>
        <taxon>Eukaryota</taxon>
        <taxon>Metazoa</taxon>
        <taxon>Ecdysozoa</taxon>
        <taxon>Arthropoda</taxon>
        <taxon>Hexapoda</taxon>
        <taxon>Insecta</taxon>
        <taxon>Pterygota</taxon>
        <taxon>Neoptera</taxon>
        <taxon>Endopterygota</taxon>
        <taxon>Lepidoptera</taxon>
        <taxon>Glossata</taxon>
        <taxon>Ditrysia</taxon>
        <taxon>Tineoidea</taxon>
        <taxon>Psychidae</taxon>
        <taxon>Oiketicinae</taxon>
        <taxon>Eumeta</taxon>
    </lineage>
</organism>
<name>A0A4C1TKD2_EUMVA</name>
<sequence length="120" mass="13307">MGNFTFRVCVGRGGASADVVNAPVLRMTFDALSVVQRFCDASSGRRWNISDIPTLECPHHVFGMRARCPLRPPSGTGARRAGVTGRPRRHLPTPIITLIYITSTDCIEPYEKRRSFDCTI</sequence>
<proteinExistence type="predicted"/>
<keyword evidence="2" id="KW-1185">Reference proteome</keyword>
<reference evidence="1 2" key="1">
    <citation type="journal article" date="2019" name="Commun. Biol.">
        <title>The bagworm genome reveals a unique fibroin gene that provides high tensile strength.</title>
        <authorList>
            <person name="Kono N."/>
            <person name="Nakamura H."/>
            <person name="Ohtoshi R."/>
            <person name="Tomita M."/>
            <person name="Numata K."/>
            <person name="Arakawa K."/>
        </authorList>
    </citation>
    <scope>NUCLEOTIDE SEQUENCE [LARGE SCALE GENOMIC DNA]</scope>
</reference>